<gene>
    <name evidence="1" type="ORF">BH720_019345</name>
</gene>
<keyword evidence="2" id="KW-1185">Reference proteome</keyword>
<dbReference type="Proteomes" id="UP000095472">
    <property type="component" value="Chromosome"/>
</dbReference>
<reference evidence="1 2" key="1">
    <citation type="journal article" date="2016" name="Genome Announc.">
        <title>Draft Genome Sequence of the Thermotolerant Cyanobacterium Desertifilum sp. IPPAS B-1220.</title>
        <authorList>
            <person name="Mironov K.S."/>
            <person name="Sinetova M.A."/>
            <person name="Bolatkhan K."/>
            <person name="Zayadan B.K."/>
            <person name="Ustinova V.V."/>
            <person name="Kupriyanova E.V."/>
            <person name="Skrypnik A.N."/>
            <person name="Gogoleva N.E."/>
            <person name="Gogolev Y.V."/>
            <person name="Los D.A."/>
        </authorList>
    </citation>
    <scope>NUCLEOTIDE SEQUENCE [LARGE SCALE GENOMIC DNA]</scope>
    <source>
        <strain evidence="1 2">IPPAS B-1220</strain>
    </source>
</reference>
<protein>
    <submittedName>
        <fullName evidence="1">Uncharacterized protein</fullName>
    </submittedName>
</protein>
<sequence>MTHLIATKRSLHQDAAGNLFLVGVMRDITQRKRREEELKLSNEELKVSQNQMRYLAYHDNLTRLVPIASCLKRT</sequence>
<accession>A0ACD5GMJ5</accession>
<evidence type="ECO:0000313" key="2">
    <source>
        <dbReference type="Proteomes" id="UP000095472"/>
    </source>
</evidence>
<name>A0ACD5GMJ5_9CYAN</name>
<organism evidence="1 2">
    <name type="scientific">Desertifilum tharense IPPAS B-1220</name>
    <dbReference type="NCBI Taxonomy" id="1781255"/>
    <lineage>
        <taxon>Bacteria</taxon>
        <taxon>Bacillati</taxon>
        <taxon>Cyanobacteriota</taxon>
        <taxon>Cyanophyceae</taxon>
        <taxon>Desertifilales</taxon>
        <taxon>Desertifilaceae</taxon>
        <taxon>Desertifilum</taxon>
    </lineage>
</organism>
<evidence type="ECO:0000313" key="1">
    <source>
        <dbReference type="EMBL" id="XPM62050.1"/>
    </source>
</evidence>
<proteinExistence type="predicted"/>
<dbReference type="EMBL" id="CP182909">
    <property type="protein sequence ID" value="XPM62050.1"/>
    <property type="molecule type" value="Genomic_DNA"/>
</dbReference>